<accession>A0A316GLD9</accession>
<protein>
    <submittedName>
        <fullName evidence="2">Conjugative transfer signal peptidase TraF</fullName>
    </submittedName>
</protein>
<dbReference type="GO" id="GO:0006465">
    <property type="term" value="P:signal peptide processing"/>
    <property type="evidence" value="ECO:0007669"/>
    <property type="project" value="InterPro"/>
</dbReference>
<comment type="caution">
    <text evidence="2">The sequence shown here is derived from an EMBL/GenBank/DDBJ whole genome shotgun (WGS) entry which is preliminary data.</text>
</comment>
<dbReference type="GO" id="GO:0004252">
    <property type="term" value="F:serine-type endopeptidase activity"/>
    <property type="evidence" value="ECO:0007669"/>
    <property type="project" value="InterPro"/>
</dbReference>
<dbReference type="InterPro" id="IPR036286">
    <property type="entry name" value="LexA/Signal_pep-like_sf"/>
</dbReference>
<organism evidence="2 3">
    <name type="scientific">Roseicyclus mahoneyensis</name>
    <dbReference type="NCBI Taxonomy" id="164332"/>
    <lineage>
        <taxon>Bacteria</taxon>
        <taxon>Pseudomonadati</taxon>
        <taxon>Pseudomonadota</taxon>
        <taxon>Alphaproteobacteria</taxon>
        <taxon>Rhodobacterales</taxon>
        <taxon>Roseobacteraceae</taxon>
        <taxon>Roseicyclus</taxon>
    </lineage>
</organism>
<reference evidence="2 3" key="1">
    <citation type="submission" date="2018-05" db="EMBL/GenBank/DDBJ databases">
        <title>Genomic Encyclopedia of Type Strains, Phase IV (KMG-IV): sequencing the most valuable type-strain genomes for metagenomic binning, comparative biology and taxonomic classification.</title>
        <authorList>
            <person name="Goeker M."/>
        </authorList>
    </citation>
    <scope>NUCLEOTIDE SEQUENCE [LARGE SCALE GENOMIC DNA]</scope>
    <source>
        <strain evidence="2 3">DSM 16097</strain>
    </source>
</reference>
<dbReference type="SUPFAM" id="SSF51306">
    <property type="entry name" value="LexA/Signal peptidase"/>
    <property type="match status" value="1"/>
</dbReference>
<dbReference type="OrthoDB" id="5360818at2"/>
<dbReference type="RefSeq" id="WP_109663861.1">
    <property type="nucleotide sequence ID" value="NZ_QGGW01000001.1"/>
</dbReference>
<gene>
    <name evidence="2" type="ORF">C7455_10122</name>
</gene>
<sequence length="182" mass="19495">MIRRSAPLVAGGLAVALVAAPVLGQWSPRILWNSTPSVPVGLYWLQPVDRVAIGDLVAVRPPERLARFLAARGYLRHGVPLLKHVVALPGAEVCRDGAAIRINGQVLGLAQARDRLGRDLPHWQGCHRLDVGEVFLMNPAVPDSFDGRYFGPLPLGALTARLQPIWTLAADPAPLAPSSPVP</sequence>
<name>A0A316GLD9_9RHOB</name>
<dbReference type="Pfam" id="PF10502">
    <property type="entry name" value="Peptidase_S26"/>
    <property type="match status" value="1"/>
</dbReference>
<dbReference type="EMBL" id="QGGW01000001">
    <property type="protein sequence ID" value="PWK61997.1"/>
    <property type="molecule type" value="Genomic_DNA"/>
</dbReference>
<keyword evidence="3" id="KW-1185">Reference proteome</keyword>
<evidence type="ECO:0000313" key="3">
    <source>
        <dbReference type="Proteomes" id="UP000245708"/>
    </source>
</evidence>
<dbReference type="AlphaFoldDB" id="A0A316GLD9"/>
<dbReference type="InterPro" id="IPR019533">
    <property type="entry name" value="Peptidase_S26"/>
</dbReference>
<dbReference type="Gene3D" id="2.10.109.10">
    <property type="entry name" value="Umud Fragment, subunit A"/>
    <property type="match status" value="1"/>
</dbReference>
<feature type="domain" description="Peptidase S26" evidence="1">
    <location>
        <begin position="12"/>
        <end position="165"/>
    </location>
</feature>
<evidence type="ECO:0000259" key="1">
    <source>
        <dbReference type="Pfam" id="PF10502"/>
    </source>
</evidence>
<evidence type="ECO:0000313" key="2">
    <source>
        <dbReference type="EMBL" id="PWK61997.1"/>
    </source>
</evidence>
<dbReference type="Proteomes" id="UP000245708">
    <property type="component" value="Unassembled WGS sequence"/>
</dbReference>
<proteinExistence type="predicted"/>